<evidence type="ECO:0000256" key="3">
    <source>
        <dbReference type="PROSITE-ProRule" id="PRU00284"/>
    </source>
</evidence>
<keyword evidence="4" id="KW-0472">Membrane</keyword>
<protein>
    <recommendedName>
        <fullName evidence="9">Methyl-accepting chemotaxis protein</fullName>
    </recommendedName>
</protein>
<evidence type="ECO:0000259" key="6">
    <source>
        <dbReference type="PROSITE" id="PS50885"/>
    </source>
</evidence>
<organism evidence="7 8">
    <name type="scientific">Devosia sediminis</name>
    <dbReference type="NCBI Taxonomy" id="2798801"/>
    <lineage>
        <taxon>Bacteria</taxon>
        <taxon>Pseudomonadati</taxon>
        <taxon>Pseudomonadota</taxon>
        <taxon>Alphaproteobacteria</taxon>
        <taxon>Hyphomicrobiales</taxon>
        <taxon>Devosiaceae</taxon>
        <taxon>Devosia</taxon>
    </lineage>
</organism>
<evidence type="ECO:0000256" key="2">
    <source>
        <dbReference type="ARBA" id="ARBA00029447"/>
    </source>
</evidence>
<dbReference type="Pfam" id="PF00015">
    <property type="entry name" value="MCPsignal"/>
    <property type="match status" value="1"/>
</dbReference>
<evidence type="ECO:0000313" key="7">
    <source>
        <dbReference type="EMBL" id="MBJ3783589.1"/>
    </source>
</evidence>
<keyword evidence="3" id="KW-0807">Transducer</keyword>
<dbReference type="InterPro" id="IPR051310">
    <property type="entry name" value="MCP_chemotaxis"/>
</dbReference>
<dbReference type="GO" id="GO:0005886">
    <property type="term" value="C:plasma membrane"/>
    <property type="evidence" value="ECO:0007669"/>
    <property type="project" value="TreeGrafter"/>
</dbReference>
<keyword evidence="8" id="KW-1185">Reference proteome</keyword>
<feature type="transmembrane region" description="Helical" evidence="4">
    <location>
        <begin position="62"/>
        <end position="81"/>
    </location>
</feature>
<dbReference type="PANTHER" id="PTHR43531:SF14">
    <property type="entry name" value="METHYL-ACCEPTING CHEMOTAXIS PROTEIN I-RELATED"/>
    <property type="match status" value="1"/>
</dbReference>
<dbReference type="SMART" id="SM00283">
    <property type="entry name" value="MA"/>
    <property type="match status" value="1"/>
</dbReference>
<feature type="domain" description="HAMP" evidence="6">
    <location>
        <begin position="223"/>
        <end position="258"/>
    </location>
</feature>
<name>A0A934MPR2_9HYPH</name>
<keyword evidence="1" id="KW-0488">Methylation</keyword>
<evidence type="ECO:0008006" key="9">
    <source>
        <dbReference type="Google" id="ProtNLM"/>
    </source>
</evidence>
<evidence type="ECO:0000313" key="8">
    <source>
        <dbReference type="Proteomes" id="UP000602124"/>
    </source>
</evidence>
<dbReference type="RefSeq" id="WP_198874819.1">
    <property type="nucleotide sequence ID" value="NZ_JAEKMH010000001.1"/>
</dbReference>
<dbReference type="InterPro" id="IPR004089">
    <property type="entry name" value="MCPsignal_dom"/>
</dbReference>
<reference evidence="7" key="1">
    <citation type="submission" date="2020-12" db="EMBL/GenBank/DDBJ databases">
        <title>Devosia sp. MSA67 isolated from Mo River.</title>
        <authorList>
            <person name="Ma F."/>
            <person name="Zi Z."/>
        </authorList>
    </citation>
    <scope>NUCLEOTIDE SEQUENCE</scope>
    <source>
        <strain evidence="7">MSA67</strain>
    </source>
</reference>
<feature type="transmembrane region" description="Helical" evidence="4">
    <location>
        <begin position="38"/>
        <end position="55"/>
    </location>
</feature>
<dbReference type="GO" id="GO:0007165">
    <property type="term" value="P:signal transduction"/>
    <property type="evidence" value="ECO:0007669"/>
    <property type="project" value="UniProtKB-KW"/>
</dbReference>
<dbReference type="PROSITE" id="PS50111">
    <property type="entry name" value="CHEMOTAXIS_TRANSDUC_2"/>
    <property type="match status" value="1"/>
</dbReference>
<dbReference type="Proteomes" id="UP000602124">
    <property type="component" value="Unassembled WGS sequence"/>
</dbReference>
<dbReference type="EMBL" id="JAEKMH010000001">
    <property type="protein sequence ID" value="MBJ3783589.1"/>
    <property type="molecule type" value="Genomic_DNA"/>
</dbReference>
<dbReference type="Pfam" id="PF18947">
    <property type="entry name" value="HAMP_2"/>
    <property type="match status" value="1"/>
</dbReference>
<proteinExistence type="inferred from homology"/>
<dbReference type="PROSITE" id="PS50885">
    <property type="entry name" value="HAMP"/>
    <property type="match status" value="2"/>
</dbReference>
<dbReference type="PANTHER" id="PTHR43531">
    <property type="entry name" value="PROTEIN ICFG"/>
    <property type="match status" value="1"/>
</dbReference>
<dbReference type="Gene3D" id="1.20.120.1530">
    <property type="match status" value="1"/>
</dbReference>
<evidence type="ECO:0000259" key="5">
    <source>
        <dbReference type="PROSITE" id="PS50111"/>
    </source>
</evidence>
<dbReference type="InterPro" id="IPR004090">
    <property type="entry name" value="Chemotax_Me-accpt_rcpt"/>
</dbReference>
<feature type="transmembrane region" description="Helical" evidence="4">
    <location>
        <begin position="140"/>
        <end position="160"/>
    </location>
</feature>
<keyword evidence="4" id="KW-0812">Transmembrane</keyword>
<gene>
    <name evidence="7" type="ORF">JEQ47_02540</name>
</gene>
<dbReference type="PRINTS" id="PR00260">
    <property type="entry name" value="CHEMTRNSDUCR"/>
</dbReference>
<comment type="caution">
    <text evidence="7">The sequence shown here is derived from an EMBL/GenBank/DDBJ whole genome shotgun (WGS) entry which is preliminary data.</text>
</comment>
<dbReference type="Gene3D" id="1.10.287.950">
    <property type="entry name" value="Methyl-accepting chemotaxis protein"/>
    <property type="match status" value="1"/>
</dbReference>
<accession>A0A934MPR2</accession>
<feature type="domain" description="Methyl-accepting transducer" evidence="5">
    <location>
        <begin position="308"/>
        <end position="537"/>
    </location>
</feature>
<feature type="transmembrane region" description="Helical" evidence="4">
    <location>
        <begin position="111"/>
        <end position="134"/>
    </location>
</feature>
<feature type="transmembrane region" description="Helical" evidence="4">
    <location>
        <begin position="12"/>
        <end position="32"/>
    </location>
</feature>
<dbReference type="GO" id="GO:0006935">
    <property type="term" value="P:chemotaxis"/>
    <property type="evidence" value="ECO:0007669"/>
    <property type="project" value="InterPro"/>
</dbReference>
<comment type="similarity">
    <text evidence="2">Belongs to the methyl-accepting chemotaxis (MCP) protein family.</text>
</comment>
<dbReference type="AlphaFoldDB" id="A0A934MPR2"/>
<keyword evidence="4" id="KW-1133">Transmembrane helix</keyword>
<dbReference type="GO" id="GO:0004888">
    <property type="term" value="F:transmembrane signaling receptor activity"/>
    <property type="evidence" value="ECO:0007669"/>
    <property type="project" value="InterPro"/>
</dbReference>
<dbReference type="SUPFAM" id="SSF58104">
    <property type="entry name" value="Methyl-accepting chemotaxis protein (MCP) signaling domain"/>
    <property type="match status" value="1"/>
</dbReference>
<dbReference type="InterPro" id="IPR003660">
    <property type="entry name" value="HAMP_dom"/>
</dbReference>
<evidence type="ECO:0000256" key="1">
    <source>
        <dbReference type="ARBA" id="ARBA00022481"/>
    </source>
</evidence>
<evidence type="ECO:0000256" key="4">
    <source>
        <dbReference type="SAM" id="Phobius"/>
    </source>
</evidence>
<feature type="domain" description="HAMP" evidence="6">
    <location>
        <begin position="261"/>
        <end position="303"/>
    </location>
</feature>
<sequence>MTLSHIRALATNVVFALAVVAGLAAVAVDWAVQGSIDTPAIIALAGIAALVAGYFTMRATPAYRYLAITVLMGQIAAVIAAADGTPWQTDLHMAFFAALALSALLYDVRVILIGTAVVAVHHLVFGMLVPGLVFYGDSGFIRIALHAVILLLEAGGLIWLMHNTFRLLNIARDSAAEAEAHAEQARSLAREVEESEVLRLEERHRTLSELREQFGTVVTAALDGDFSRRVPVDFAEGDLNELARSINTLVENIEGGVRDTSAIMSALSAQDLTRRMHGTYRGAFARLSEDTNAVADRLTEVVETIRTASGTLSQATADLLSGAEDLSQRTSRQASTVRHTTDSIEALAGTVRTNADRAGKASSATANVVATAETGSAVMAEATGAMDRIGRSSQQIAGIITLIDDIAFQTNLLALNASVEAARAGEAGKGFAVVAVEVRRLAQSAAEASSEIKGLIEQATSQVSEGNQLVGRAAATLIQIADAARTSNELMQGIAEAAADQNMAIAEVEGAVRRIDEITQHNAALVEETNAAVAQAQEQAATLDAAVRVFRLDPAGAARGRQAA</sequence>